<keyword evidence="2" id="KW-1133">Transmembrane helix</keyword>
<keyword evidence="2" id="KW-0472">Membrane</keyword>
<dbReference type="Pfam" id="PF02517">
    <property type="entry name" value="Rce1-like"/>
    <property type="match status" value="1"/>
</dbReference>
<dbReference type="PANTHER" id="PTHR43592">
    <property type="entry name" value="CAAX AMINO TERMINAL PROTEASE"/>
    <property type="match status" value="1"/>
</dbReference>
<feature type="transmembrane region" description="Helical" evidence="2">
    <location>
        <begin position="252"/>
        <end position="271"/>
    </location>
</feature>
<dbReference type="GO" id="GO:0080120">
    <property type="term" value="P:CAAX-box protein maturation"/>
    <property type="evidence" value="ECO:0007669"/>
    <property type="project" value="UniProtKB-ARBA"/>
</dbReference>
<feature type="transmembrane region" description="Helical" evidence="2">
    <location>
        <begin position="142"/>
        <end position="163"/>
    </location>
</feature>
<evidence type="ECO:0000313" key="5">
    <source>
        <dbReference type="Proteomes" id="UP000189299"/>
    </source>
</evidence>
<dbReference type="AlphaFoldDB" id="A0A1V2UCB1"/>
<dbReference type="InterPro" id="IPR003675">
    <property type="entry name" value="Rce1/LyrA-like_dom"/>
</dbReference>
<feature type="transmembrane region" description="Helical" evidence="2">
    <location>
        <begin position="209"/>
        <end position="231"/>
    </location>
</feature>
<dbReference type="Proteomes" id="UP000189299">
    <property type="component" value="Unassembled WGS sequence"/>
</dbReference>
<dbReference type="PANTHER" id="PTHR43592:SF7">
    <property type="entry name" value="CAAX AMINO TERMINAL PROTEASE FAMILY PROTEIN"/>
    <property type="match status" value="1"/>
</dbReference>
<comment type="caution">
    <text evidence="4">The sequence shown here is derived from an EMBL/GenBank/DDBJ whole genome shotgun (WGS) entry which is preliminary data.</text>
</comment>
<organism evidence="4 5">
    <name type="scientific">Enterococcus mundtii</name>
    <dbReference type="NCBI Taxonomy" id="53346"/>
    <lineage>
        <taxon>Bacteria</taxon>
        <taxon>Bacillati</taxon>
        <taxon>Bacillota</taxon>
        <taxon>Bacilli</taxon>
        <taxon>Lactobacillales</taxon>
        <taxon>Enterococcaceae</taxon>
        <taxon>Enterococcus</taxon>
    </lineage>
</organism>
<name>A0A1V2UCB1_ENTMU</name>
<evidence type="ECO:0000256" key="1">
    <source>
        <dbReference type="ARBA" id="ARBA00009067"/>
    </source>
</evidence>
<feature type="domain" description="CAAX prenyl protease 2/Lysostaphin resistance protein A-like" evidence="3">
    <location>
        <begin position="144"/>
        <end position="242"/>
    </location>
</feature>
<comment type="similarity">
    <text evidence="1">Belongs to the UPF0177 family.</text>
</comment>
<dbReference type="EMBL" id="MSTR01000017">
    <property type="protein sequence ID" value="ONN40943.1"/>
    <property type="molecule type" value="Genomic_DNA"/>
</dbReference>
<feature type="transmembrane region" description="Helical" evidence="2">
    <location>
        <begin position="35"/>
        <end position="53"/>
    </location>
</feature>
<evidence type="ECO:0000256" key="2">
    <source>
        <dbReference type="SAM" id="Phobius"/>
    </source>
</evidence>
<feature type="transmembrane region" description="Helical" evidence="2">
    <location>
        <begin position="184"/>
        <end position="203"/>
    </location>
</feature>
<feature type="transmembrane region" description="Helical" evidence="2">
    <location>
        <begin position="59"/>
        <end position="76"/>
    </location>
</feature>
<proteinExistence type="inferred from homology"/>
<accession>A0A1V2UCB1</accession>
<evidence type="ECO:0000259" key="3">
    <source>
        <dbReference type="Pfam" id="PF02517"/>
    </source>
</evidence>
<gene>
    <name evidence="4" type="ORF">BTN92_13915</name>
</gene>
<dbReference type="GO" id="GO:0004175">
    <property type="term" value="F:endopeptidase activity"/>
    <property type="evidence" value="ECO:0007669"/>
    <property type="project" value="UniProtKB-ARBA"/>
</dbReference>
<keyword evidence="2" id="KW-0812">Transmembrane</keyword>
<feature type="transmembrane region" description="Helical" evidence="2">
    <location>
        <begin position="96"/>
        <end position="122"/>
    </location>
</feature>
<reference evidence="4 5" key="1">
    <citation type="submission" date="2016-12" db="EMBL/GenBank/DDBJ databases">
        <authorList>
            <person name="Song W.-J."/>
            <person name="Kurnit D.M."/>
        </authorList>
    </citation>
    <scope>NUCLEOTIDE SEQUENCE [LARGE SCALE GENOMIC DNA]</scope>
    <source>
        <strain evidence="4 5">CGB1038-1_S1</strain>
    </source>
</reference>
<sequence>MSLCERIRIFPMISKLKKIAFIKKIIEFLDEFSELILYHSVIFGLVISLIAMSETTVTINPYLYSFFFILTINYLFKYLLSCKEIKDLERNNRVPLFVFVLGGYLAIIGLWSIINMLMQSFYGHTDILNQKMVDLRYLDNKALQIPLTVHSIVFAPIVEEIIYRGLLLNAIMFFGLKYNFQKKYLLLAFLSLTSVLFGMAHLSDNFLTFVGFALSGLILAVLYLLSGHIIVPMAVHFINNLVSSFGMDDRMKLGIVMISLLLLIGLIEYLSPKVKNFFLVRYKNANS</sequence>
<protein>
    <recommendedName>
        <fullName evidence="3">CAAX prenyl protease 2/Lysostaphin resistance protein A-like domain-containing protein</fullName>
    </recommendedName>
</protein>
<evidence type="ECO:0000313" key="4">
    <source>
        <dbReference type="EMBL" id="ONN40943.1"/>
    </source>
</evidence>